<dbReference type="Proteomes" id="UP000321638">
    <property type="component" value="Unassembled WGS sequence"/>
</dbReference>
<dbReference type="EMBL" id="VDUZ01000039">
    <property type="protein sequence ID" value="TXL71790.1"/>
    <property type="molecule type" value="Genomic_DNA"/>
</dbReference>
<evidence type="ECO:0000313" key="5">
    <source>
        <dbReference type="Proteomes" id="UP000321638"/>
    </source>
</evidence>
<dbReference type="PANTHER" id="PTHR33495">
    <property type="entry name" value="ANTI-SIGMA FACTOR ANTAGONIST TM_1081-RELATED-RELATED"/>
    <property type="match status" value="1"/>
</dbReference>
<dbReference type="SUPFAM" id="SSF52091">
    <property type="entry name" value="SpoIIaa-like"/>
    <property type="match status" value="1"/>
</dbReference>
<name>A0A5C8PF67_9HYPH</name>
<comment type="caution">
    <text evidence="4">The sequence shown here is derived from an EMBL/GenBank/DDBJ whole genome shotgun (WGS) entry which is preliminary data.</text>
</comment>
<comment type="similarity">
    <text evidence="1 2">Belongs to the anti-sigma-factor antagonist family.</text>
</comment>
<keyword evidence="5" id="KW-1185">Reference proteome</keyword>
<reference evidence="4 5" key="1">
    <citation type="submission" date="2019-06" db="EMBL/GenBank/DDBJ databases">
        <title>New taxonomy in bacterial strain CC-CFT640, isolated from vineyard.</title>
        <authorList>
            <person name="Lin S.-Y."/>
            <person name="Tsai C.-F."/>
            <person name="Young C.-C."/>
        </authorList>
    </citation>
    <scope>NUCLEOTIDE SEQUENCE [LARGE SCALE GENOMIC DNA]</scope>
    <source>
        <strain evidence="4 5">CC-CFT640</strain>
    </source>
</reference>
<dbReference type="Gene3D" id="3.30.750.24">
    <property type="entry name" value="STAS domain"/>
    <property type="match status" value="1"/>
</dbReference>
<evidence type="ECO:0000256" key="2">
    <source>
        <dbReference type="RuleBase" id="RU003749"/>
    </source>
</evidence>
<gene>
    <name evidence="4" type="ORF">FHP25_28390</name>
</gene>
<protein>
    <recommendedName>
        <fullName evidence="2">Anti-sigma factor antagonist</fullName>
    </recommendedName>
</protein>
<dbReference type="RefSeq" id="WP_147850373.1">
    <property type="nucleotide sequence ID" value="NZ_VDUZ01000039.1"/>
</dbReference>
<proteinExistence type="inferred from homology"/>
<dbReference type="InterPro" id="IPR003658">
    <property type="entry name" value="Anti-sigma_ant"/>
</dbReference>
<feature type="domain" description="STAS" evidence="3">
    <location>
        <begin position="21"/>
        <end position="110"/>
    </location>
</feature>
<dbReference type="InterPro" id="IPR036513">
    <property type="entry name" value="STAS_dom_sf"/>
</dbReference>
<evidence type="ECO:0000313" key="4">
    <source>
        <dbReference type="EMBL" id="TXL71790.1"/>
    </source>
</evidence>
<sequence>MNLEKKVLGEVIALRMDGTRLDAGVAVAFKESVGTEISNGARHVILDLGAVEFMDSSGLGAIVALLKRIGRDGDLVLAGTRPAVRKLLQITRIDRILTQHATVDEAARALGAGPPAA</sequence>
<dbReference type="InterPro" id="IPR002645">
    <property type="entry name" value="STAS_dom"/>
</dbReference>
<evidence type="ECO:0000259" key="3">
    <source>
        <dbReference type="PROSITE" id="PS50801"/>
    </source>
</evidence>
<dbReference type="CDD" id="cd07043">
    <property type="entry name" value="STAS_anti-anti-sigma_factors"/>
    <property type="match status" value="1"/>
</dbReference>
<evidence type="ECO:0000256" key="1">
    <source>
        <dbReference type="ARBA" id="ARBA00009013"/>
    </source>
</evidence>
<dbReference type="GO" id="GO:0043856">
    <property type="term" value="F:anti-sigma factor antagonist activity"/>
    <property type="evidence" value="ECO:0007669"/>
    <property type="project" value="InterPro"/>
</dbReference>
<dbReference type="Pfam" id="PF01740">
    <property type="entry name" value="STAS"/>
    <property type="match status" value="1"/>
</dbReference>
<dbReference type="AlphaFoldDB" id="A0A5C8PF67"/>
<dbReference type="OrthoDB" id="9796076at2"/>
<dbReference type="PROSITE" id="PS50801">
    <property type="entry name" value="STAS"/>
    <property type="match status" value="1"/>
</dbReference>
<dbReference type="NCBIfam" id="TIGR00377">
    <property type="entry name" value="ant_ant_sig"/>
    <property type="match status" value="1"/>
</dbReference>
<accession>A0A5C8PF67</accession>
<organism evidence="4 5">
    <name type="scientific">Vineibacter terrae</name>
    <dbReference type="NCBI Taxonomy" id="2586908"/>
    <lineage>
        <taxon>Bacteria</taxon>
        <taxon>Pseudomonadati</taxon>
        <taxon>Pseudomonadota</taxon>
        <taxon>Alphaproteobacteria</taxon>
        <taxon>Hyphomicrobiales</taxon>
        <taxon>Vineibacter</taxon>
    </lineage>
</organism>